<dbReference type="OrthoDB" id="10070006at2759"/>
<dbReference type="STRING" id="10195.A0A3M7RP31"/>
<dbReference type="PROSITE" id="PS00658">
    <property type="entry name" value="FORK_HEAD_2"/>
    <property type="match status" value="1"/>
</dbReference>
<evidence type="ECO:0000259" key="5">
    <source>
        <dbReference type="PROSITE" id="PS50039"/>
    </source>
</evidence>
<feature type="DNA-binding region" description="Fork-head" evidence="3">
    <location>
        <begin position="103"/>
        <end position="197"/>
    </location>
</feature>
<dbReference type="GO" id="GO:0000981">
    <property type="term" value="F:DNA-binding transcription factor activity, RNA polymerase II-specific"/>
    <property type="evidence" value="ECO:0007669"/>
    <property type="project" value="TreeGrafter"/>
</dbReference>
<dbReference type="Pfam" id="PF00250">
    <property type="entry name" value="Forkhead"/>
    <property type="match status" value="1"/>
</dbReference>
<evidence type="ECO:0000256" key="4">
    <source>
        <dbReference type="SAM" id="MobiDB-lite"/>
    </source>
</evidence>
<comment type="subcellular location">
    <subcellularLocation>
        <location evidence="3">Nucleus</location>
    </subcellularLocation>
</comment>
<dbReference type="Gene3D" id="1.10.10.10">
    <property type="entry name" value="Winged helix-like DNA-binding domain superfamily/Winged helix DNA-binding domain"/>
    <property type="match status" value="1"/>
</dbReference>
<dbReference type="AlphaFoldDB" id="A0A3M7RP31"/>
<comment type="caution">
    <text evidence="6">The sequence shown here is derived from an EMBL/GenBank/DDBJ whole genome shotgun (WGS) entry which is preliminary data.</text>
</comment>
<dbReference type="PANTHER" id="PTHR11829:SF343">
    <property type="entry name" value="FORK-HEAD DOMAIN-CONTAINING PROTEIN"/>
    <property type="match status" value="1"/>
</dbReference>
<dbReference type="GO" id="GO:0005634">
    <property type="term" value="C:nucleus"/>
    <property type="evidence" value="ECO:0007669"/>
    <property type="project" value="UniProtKB-SubCell"/>
</dbReference>
<dbReference type="GO" id="GO:0000978">
    <property type="term" value="F:RNA polymerase II cis-regulatory region sequence-specific DNA binding"/>
    <property type="evidence" value="ECO:0007669"/>
    <property type="project" value="TreeGrafter"/>
</dbReference>
<feature type="domain" description="Fork-head" evidence="5">
    <location>
        <begin position="103"/>
        <end position="197"/>
    </location>
</feature>
<sequence>MAQDLSLLDNIDVIDLHLFDTNFQIEELLADVSFSEANSTFNFLNATPPPQFNYPVWPVCDDYGSLPSSDLEGNLAEEESHSEEDARNGGPVKKRKKVSNFDKPPEPYADMIAKAIMSSGTNLMQLKDIYSYISINYAAFTSKVEVSKWKSAIRHNLSSHSFFIKTLQKNSQGHFWSIEANFLSILKEKGSTVGIKKCLGKKTNLQKPKPNKQKKTGETFVPGSIAPLDQDAYYYNCYNDSAFFSSTENDSSQHSSSSGYQNYKFLSATQNACMPQASYSLDNANVNYVHLSNQLTY</sequence>
<evidence type="ECO:0000313" key="7">
    <source>
        <dbReference type="Proteomes" id="UP000276133"/>
    </source>
</evidence>
<proteinExistence type="predicted"/>
<dbReference type="PROSITE" id="PS50039">
    <property type="entry name" value="FORK_HEAD_3"/>
    <property type="match status" value="1"/>
</dbReference>
<dbReference type="InterPro" id="IPR036388">
    <property type="entry name" value="WH-like_DNA-bd_sf"/>
</dbReference>
<evidence type="ECO:0000313" key="6">
    <source>
        <dbReference type="EMBL" id="RNA25117.1"/>
    </source>
</evidence>
<keyword evidence="1 3" id="KW-0238">DNA-binding</keyword>
<evidence type="ECO:0000256" key="3">
    <source>
        <dbReference type="PROSITE-ProRule" id="PRU00089"/>
    </source>
</evidence>
<evidence type="ECO:0000256" key="1">
    <source>
        <dbReference type="ARBA" id="ARBA00023125"/>
    </source>
</evidence>
<reference evidence="6 7" key="1">
    <citation type="journal article" date="2018" name="Sci. Rep.">
        <title>Genomic signatures of local adaptation to the degree of environmental predictability in rotifers.</title>
        <authorList>
            <person name="Franch-Gras L."/>
            <person name="Hahn C."/>
            <person name="Garcia-Roger E.M."/>
            <person name="Carmona M.J."/>
            <person name="Serra M."/>
            <person name="Gomez A."/>
        </authorList>
    </citation>
    <scope>NUCLEOTIDE SEQUENCE [LARGE SCALE GENOMIC DNA]</scope>
    <source>
        <strain evidence="6">HYR1</strain>
    </source>
</reference>
<dbReference type="InterPro" id="IPR036390">
    <property type="entry name" value="WH_DNA-bd_sf"/>
</dbReference>
<accession>A0A3M7RP31</accession>
<dbReference type="GO" id="GO:0030154">
    <property type="term" value="P:cell differentiation"/>
    <property type="evidence" value="ECO:0007669"/>
    <property type="project" value="TreeGrafter"/>
</dbReference>
<organism evidence="6 7">
    <name type="scientific">Brachionus plicatilis</name>
    <name type="common">Marine rotifer</name>
    <name type="synonym">Brachionus muelleri</name>
    <dbReference type="NCBI Taxonomy" id="10195"/>
    <lineage>
        <taxon>Eukaryota</taxon>
        <taxon>Metazoa</taxon>
        <taxon>Spiralia</taxon>
        <taxon>Gnathifera</taxon>
        <taxon>Rotifera</taxon>
        <taxon>Eurotatoria</taxon>
        <taxon>Monogononta</taxon>
        <taxon>Pseudotrocha</taxon>
        <taxon>Ploima</taxon>
        <taxon>Brachionidae</taxon>
        <taxon>Brachionus</taxon>
    </lineage>
</organism>
<name>A0A3M7RP31_BRAPC</name>
<dbReference type="InterPro" id="IPR001766">
    <property type="entry name" value="Fork_head_dom"/>
</dbReference>
<dbReference type="EMBL" id="REGN01002972">
    <property type="protein sequence ID" value="RNA25117.1"/>
    <property type="molecule type" value="Genomic_DNA"/>
</dbReference>
<evidence type="ECO:0000256" key="2">
    <source>
        <dbReference type="ARBA" id="ARBA00023242"/>
    </source>
</evidence>
<dbReference type="GO" id="GO:0009653">
    <property type="term" value="P:anatomical structure morphogenesis"/>
    <property type="evidence" value="ECO:0007669"/>
    <property type="project" value="TreeGrafter"/>
</dbReference>
<dbReference type="PRINTS" id="PR00053">
    <property type="entry name" value="FORKHEAD"/>
</dbReference>
<dbReference type="SUPFAM" id="SSF46785">
    <property type="entry name" value="Winged helix' DNA-binding domain"/>
    <property type="match status" value="1"/>
</dbReference>
<dbReference type="InterPro" id="IPR050211">
    <property type="entry name" value="FOX_domain-containing"/>
</dbReference>
<dbReference type="Proteomes" id="UP000276133">
    <property type="component" value="Unassembled WGS sequence"/>
</dbReference>
<keyword evidence="2 3" id="KW-0539">Nucleus</keyword>
<dbReference type="InterPro" id="IPR030456">
    <property type="entry name" value="TF_fork_head_CS_2"/>
</dbReference>
<dbReference type="PANTHER" id="PTHR11829">
    <property type="entry name" value="FORKHEAD BOX PROTEIN"/>
    <property type="match status" value="1"/>
</dbReference>
<protein>
    <submittedName>
        <fullName evidence="6">Forkhead box D3-B-like</fullName>
    </submittedName>
</protein>
<dbReference type="SMART" id="SM00339">
    <property type="entry name" value="FH"/>
    <property type="match status" value="1"/>
</dbReference>
<gene>
    <name evidence="6" type="ORF">BpHYR1_036493</name>
</gene>
<feature type="region of interest" description="Disordered" evidence="4">
    <location>
        <begin position="71"/>
        <end position="102"/>
    </location>
</feature>
<keyword evidence="7" id="KW-1185">Reference proteome</keyword>